<proteinExistence type="predicted"/>
<dbReference type="EMBL" id="CAMXCT020005224">
    <property type="protein sequence ID" value="CAL1165143.1"/>
    <property type="molecule type" value="Genomic_DNA"/>
</dbReference>
<dbReference type="OrthoDB" id="2111841at2759"/>
<sequence>MVMDGDGMHPRSPRRSALMWLDLRLPFTEIVGSVLKAAQAHAQSQLLLYEVSSLVSNIKNESPDCILSKKEYSAKQLTKGIGRFFKSKNEGAKQQEKEGKEENSEVPTKIVNLD</sequence>
<evidence type="ECO:0000313" key="3">
    <source>
        <dbReference type="EMBL" id="CAL4799080.1"/>
    </source>
</evidence>
<gene>
    <name evidence="2" type="ORF">C1SCF055_LOCUS36897</name>
</gene>
<accession>A0A9P1DKF9</accession>
<keyword evidence="4" id="KW-1185">Reference proteome</keyword>
<reference evidence="3 4" key="2">
    <citation type="submission" date="2024-05" db="EMBL/GenBank/DDBJ databases">
        <authorList>
            <person name="Chen Y."/>
            <person name="Shah S."/>
            <person name="Dougan E. K."/>
            <person name="Thang M."/>
            <person name="Chan C."/>
        </authorList>
    </citation>
    <scope>NUCLEOTIDE SEQUENCE [LARGE SCALE GENOMIC DNA]</scope>
</reference>
<dbReference type="EMBL" id="CAMXCT030005224">
    <property type="protein sequence ID" value="CAL4799080.1"/>
    <property type="molecule type" value="Genomic_DNA"/>
</dbReference>
<feature type="compositionally biased region" description="Basic and acidic residues" evidence="1">
    <location>
        <begin position="88"/>
        <end position="103"/>
    </location>
</feature>
<comment type="caution">
    <text evidence="2">The sequence shown here is derived from an EMBL/GenBank/DDBJ whole genome shotgun (WGS) entry which is preliminary data.</text>
</comment>
<evidence type="ECO:0000313" key="4">
    <source>
        <dbReference type="Proteomes" id="UP001152797"/>
    </source>
</evidence>
<name>A0A9P1DKF9_9DINO</name>
<dbReference type="Proteomes" id="UP001152797">
    <property type="component" value="Unassembled WGS sequence"/>
</dbReference>
<organism evidence="2">
    <name type="scientific">Cladocopium goreaui</name>
    <dbReference type="NCBI Taxonomy" id="2562237"/>
    <lineage>
        <taxon>Eukaryota</taxon>
        <taxon>Sar</taxon>
        <taxon>Alveolata</taxon>
        <taxon>Dinophyceae</taxon>
        <taxon>Suessiales</taxon>
        <taxon>Symbiodiniaceae</taxon>
        <taxon>Cladocopium</taxon>
    </lineage>
</organism>
<feature type="region of interest" description="Disordered" evidence="1">
    <location>
        <begin position="88"/>
        <end position="114"/>
    </location>
</feature>
<evidence type="ECO:0000313" key="2">
    <source>
        <dbReference type="EMBL" id="CAI4011768.1"/>
    </source>
</evidence>
<reference evidence="2" key="1">
    <citation type="submission" date="2022-10" db="EMBL/GenBank/DDBJ databases">
        <authorList>
            <person name="Chen Y."/>
            <person name="Dougan E. K."/>
            <person name="Chan C."/>
            <person name="Rhodes N."/>
            <person name="Thang M."/>
        </authorList>
    </citation>
    <scope>NUCLEOTIDE SEQUENCE</scope>
</reference>
<dbReference type="EMBL" id="CAMXCT010005224">
    <property type="protein sequence ID" value="CAI4011768.1"/>
    <property type="molecule type" value="Genomic_DNA"/>
</dbReference>
<dbReference type="AlphaFoldDB" id="A0A9P1DKF9"/>
<evidence type="ECO:0000256" key="1">
    <source>
        <dbReference type="SAM" id="MobiDB-lite"/>
    </source>
</evidence>
<protein>
    <submittedName>
        <fullName evidence="3">Polyadenylate-binding protein, cytoplasmic and nuclear</fullName>
    </submittedName>
</protein>